<dbReference type="PANTHER" id="PTHR45138">
    <property type="entry name" value="REGULATORY COMPONENTS OF SENSORY TRANSDUCTION SYSTEM"/>
    <property type="match status" value="1"/>
</dbReference>
<feature type="transmembrane region" description="Helical" evidence="3">
    <location>
        <begin position="68"/>
        <end position="87"/>
    </location>
</feature>
<dbReference type="SMART" id="SM00267">
    <property type="entry name" value="GGDEF"/>
    <property type="match status" value="1"/>
</dbReference>
<name>A0A1I2H113_9BURK</name>
<dbReference type="NCBIfam" id="TIGR00254">
    <property type="entry name" value="GGDEF"/>
    <property type="match status" value="1"/>
</dbReference>
<evidence type="ECO:0000256" key="3">
    <source>
        <dbReference type="SAM" id="Phobius"/>
    </source>
</evidence>
<comment type="catalytic activity">
    <reaction evidence="2">
        <text>2 GTP = 3',3'-c-di-GMP + 2 diphosphate</text>
        <dbReference type="Rhea" id="RHEA:24898"/>
        <dbReference type="ChEBI" id="CHEBI:33019"/>
        <dbReference type="ChEBI" id="CHEBI:37565"/>
        <dbReference type="ChEBI" id="CHEBI:58805"/>
        <dbReference type="EC" id="2.7.7.65"/>
    </reaction>
</comment>
<dbReference type="GO" id="GO:0052621">
    <property type="term" value="F:diguanylate cyclase activity"/>
    <property type="evidence" value="ECO:0007669"/>
    <property type="project" value="UniProtKB-EC"/>
</dbReference>
<dbReference type="CDD" id="cd01949">
    <property type="entry name" value="GGDEF"/>
    <property type="match status" value="1"/>
</dbReference>
<reference evidence="6" key="1">
    <citation type="submission" date="2016-10" db="EMBL/GenBank/DDBJ databases">
        <authorList>
            <person name="Varghese N."/>
            <person name="Submissions S."/>
        </authorList>
    </citation>
    <scope>NUCLEOTIDE SEQUENCE [LARGE SCALE GENOMIC DNA]</scope>
    <source>
        <strain evidence="6">DSM 27981</strain>
    </source>
</reference>
<dbReference type="PANTHER" id="PTHR45138:SF9">
    <property type="entry name" value="DIGUANYLATE CYCLASE DGCM-RELATED"/>
    <property type="match status" value="1"/>
</dbReference>
<dbReference type="SUPFAM" id="SSF55073">
    <property type="entry name" value="Nucleotide cyclase"/>
    <property type="match status" value="1"/>
</dbReference>
<feature type="transmembrane region" description="Helical" evidence="3">
    <location>
        <begin position="156"/>
        <end position="177"/>
    </location>
</feature>
<dbReference type="GO" id="GO:0043709">
    <property type="term" value="P:cell adhesion involved in single-species biofilm formation"/>
    <property type="evidence" value="ECO:0007669"/>
    <property type="project" value="TreeGrafter"/>
</dbReference>
<dbReference type="InterPro" id="IPR029787">
    <property type="entry name" value="Nucleotide_cyclase"/>
</dbReference>
<dbReference type="Pfam" id="PF00990">
    <property type="entry name" value="GGDEF"/>
    <property type="match status" value="1"/>
</dbReference>
<dbReference type="STRING" id="1177982.SAMN04489711_11856"/>
<dbReference type="GO" id="GO:0005886">
    <property type="term" value="C:plasma membrane"/>
    <property type="evidence" value="ECO:0007669"/>
    <property type="project" value="TreeGrafter"/>
</dbReference>
<accession>A0A1I2H113</accession>
<evidence type="ECO:0000313" key="6">
    <source>
        <dbReference type="Proteomes" id="UP000199119"/>
    </source>
</evidence>
<dbReference type="InterPro" id="IPR000160">
    <property type="entry name" value="GGDEF_dom"/>
</dbReference>
<feature type="transmembrane region" description="Helical" evidence="3">
    <location>
        <begin position="12"/>
        <end position="30"/>
    </location>
</feature>
<evidence type="ECO:0000313" key="5">
    <source>
        <dbReference type="EMBL" id="SFF23362.1"/>
    </source>
</evidence>
<protein>
    <recommendedName>
        <fullName evidence="1">diguanylate cyclase</fullName>
        <ecNumber evidence="1">2.7.7.65</ecNumber>
    </recommendedName>
</protein>
<dbReference type="InterPro" id="IPR043128">
    <property type="entry name" value="Rev_trsase/Diguanyl_cyclase"/>
</dbReference>
<dbReference type="PROSITE" id="PS50887">
    <property type="entry name" value="GGDEF"/>
    <property type="match status" value="1"/>
</dbReference>
<organism evidence="5 6">
    <name type="scientific">Paracidovorax wautersii</name>
    <dbReference type="NCBI Taxonomy" id="1177982"/>
    <lineage>
        <taxon>Bacteria</taxon>
        <taxon>Pseudomonadati</taxon>
        <taxon>Pseudomonadota</taxon>
        <taxon>Betaproteobacteria</taxon>
        <taxon>Burkholderiales</taxon>
        <taxon>Comamonadaceae</taxon>
        <taxon>Paracidovorax</taxon>
    </lineage>
</organism>
<dbReference type="FunFam" id="3.30.70.270:FF:000001">
    <property type="entry name" value="Diguanylate cyclase domain protein"/>
    <property type="match status" value="1"/>
</dbReference>
<keyword evidence="6" id="KW-1185">Reference proteome</keyword>
<evidence type="ECO:0000256" key="2">
    <source>
        <dbReference type="ARBA" id="ARBA00034247"/>
    </source>
</evidence>
<feature type="transmembrane region" description="Helical" evidence="3">
    <location>
        <begin position="189"/>
        <end position="208"/>
    </location>
</feature>
<keyword evidence="3" id="KW-0812">Transmembrane</keyword>
<feature type="transmembrane region" description="Helical" evidence="3">
    <location>
        <begin position="99"/>
        <end position="119"/>
    </location>
</feature>
<evidence type="ECO:0000259" key="4">
    <source>
        <dbReference type="PROSITE" id="PS50887"/>
    </source>
</evidence>
<feature type="domain" description="GGDEF" evidence="4">
    <location>
        <begin position="245"/>
        <end position="377"/>
    </location>
</feature>
<dbReference type="AlphaFoldDB" id="A0A1I2H113"/>
<proteinExistence type="predicted"/>
<dbReference type="OrthoDB" id="9813903at2"/>
<sequence length="377" mass="40951">MDFTLDLPTVLVVYNTSLFAGALSIFQIRLHSCRPRGLACLGAAYLMLACGSGLAWRGEVAALPVWLWTHGSLALGTFGYTFFWAGIRGFSGRRSIPWAAVLLLPGACSILGLITGFPIHNLPRAGVFHATAVLALLLSLYELLRETRTEPLPSRWPLALLVGLSGTIYLLRLIHILSGSAGGASSFAWAFYVQIFCHFGIALMAATLSNERAQIRLAQAAHTDPMTGAGNRRWLASRLPAYLPAQSAVAQLDLDHFKRINDEFGHSAGDAVLIEFALCIQSQLRASDLFARTGGEEFVIYLPDVTRSEVWSIAQRLRASVEALRVQVDGKTIPITVSIGLAWTASAAYSQQECLKRADLALYEAKHAGRNQVRAAD</sequence>
<keyword evidence="3" id="KW-1133">Transmembrane helix</keyword>
<dbReference type="GO" id="GO:1902201">
    <property type="term" value="P:negative regulation of bacterial-type flagellum-dependent cell motility"/>
    <property type="evidence" value="ECO:0007669"/>
    <property type="project" value="TreeGrafter"/>
</dbReference>
<keyword evidence="3" id="KW-0472">Membrane</keyword>
<evidence type="ECO:0000256" key="1">
    <source>
        <dbReference type="ARBA" id="ARBA00012528"/>
    </source>
</evidence>
<dbReference type="Gene3D" id="3.30.70.270">
    <property type="match status" value="1"/>
</dbReference>
<dbReference type="RefSeq" id="WP_092941450.1">
    <property type="nucleotide sequence ID" value="NZ_FONX01000018.1"/>
</dbReference>
<dbReference type="EC" id="2.7.7.65" evidence="1"/>
<gene>
    <name evidence="5" type="ORF">SAMN04489711_11856</name>
</gene>
<dbReference type="EMBL" id="FONX01000018">
    <property type="protein sequence ID" value="SFF23362.1"/>
    <property type="molecule type" value="Genomic_DNA"/>
</dbReference>
<dbReference type="InterPro" id="IPR050469">
    <property type="entry name" value="Diguanylate_Cyclase"/>
</dbReference>
<feature type="transmembrane region" description="Helical" evidence="3">
    <location>
        <begin position="37"/>
        <end position="56"/>
    </location>
</feature>
<dbReference type="Proteomes" id="UP000199119">
    <property type="component" value="Unassembled WGS sequence"/>
</dbReference>
<feature type="transmembrane region" description="Helical" evidence="3">
    <location>
        <begin position="125"/>
        <end position="144"/>
    </location>
</feature>